<dbReference type="EMBL" id="JYMX02000002">
    <property type="protein sequence ID" value="MCW3710409.1"/>
    <property type="molecule type" value="Genomic_DNA"/>
</dbReference>
<comment type="caution">
    <text evidence="2">The sequence shown here is derived from an EMBL/GenBank/DDBJ whole genome shotgun (WGS) entry which is preliminary data.</text>
</comment>
<evidence type="ECO:0000259" key="1">
    <source>
        <dbReference type="Pfam" id="PF03466"/>
    </source>
</evidence>
<dbReference type="Proteomes" id="UP000191686">
    <property type="component" value="Unassembled WGS sequence"/>
</dbReference>
<proteinExistence type="predicted"/>
<protein>
    <recommendedName>
        <fullName evidence="1">LysR substrate-binding domain-containing protein</fullName>
    </recommendedName>
</protein>
<dbReference type="Pfam" id="PF03466">
    <property type="entry name" value="LysR_substrate"/>
    <property type="match status" value="1"/>
</dbReference>
<evidence type="ECO:0000313" key="3">
    <source>
        <dbReference type="Proteomes" id="UP000191686"/>
    </source>
</evidence>
<dbReference type="AlphaFoldDB" id="A0ABD4U8T9"/>
<dbReference type="SUPFAM" id="SSF53850">
    <property type="entry name" value="Periplasmic binding protein-like II"/>
    <property type="match status" value="1"/>
</dbReference>
<evidence type="ECO:0000313" key="2">
    <source>
        <dbReference type="EMBL" id="MCW3710409.1"/>
    </source>
</evidence>
<dbReference type="InterPro" id="IPR005119">
    <property type="entry name" value="LysR_subst-bd"/>
</dbReference>
<dbReference type="Gene3D" id="3.40.190.290">
    <property type="match status" value="1"/>
</dbReference>
<reference evidence="2 3" key="1">
    <citation type="journal article" date="2017" name="Front. Microbiol.">
        <title>Genomics reveals a unique clone of Burkholderia cenocepacia harbouring an actively excising novel genomic island.</title>
        <authorList>
            <person name="Patil P."/>
            <person name="Mali S."/>
            <person name="Midha S."/>
            <person name="Gautam V."/>
            <person name="Dash L."/>
            <person name="Kumar S."/>
            <person name="Shastri J."/>
            <person name="Singhal L."/>
            <person name="Patil P.B."/>
        </authorList>
    </citation>
    <scope>NUCLEOTIDE SEQUENCE [LARGE SCALE GENOMIC DNA]</scope>
    <source>
        <strain evidence="2 3">BC-19</strain>
    </source>
</reference>
<name>A0ABD4U8T9_9BURK</name>
<dbReference type="PANTHER" id="PTHR30427:SF1">
    <property type="entry name" value="TRANSCRIPTIONAL ACTIVATOR PROTEIN LYSR"/>
    <property type="match status" value="1"/>
</dbReference>
<dbReference type="PANTHER" id="PTHR30427">
    <property type="entry name" value="TRANSCRIPTIONAL ACTIVATOR PROTEIN LYSR"/>
    <property type="match status" value="1"/>
</dbReference>
<reference evidence="2 3" key="2">
    <citation type="journal article" date="2017" name="Front. Microbiol.">
        <title>Genomics Reveals a Unique Clone of Burkholderia cenocepacia Harboring an Actively Excising Novel Genomic Island.</title>
        <authorList>
            <person name="Patil P.P."/>
            <person name="Mali S."/>
            <person name="Midha S."/>
            <person name="Gautam V."/>
            <person name="Dash L."/>
            <person name="Kumar S."/>
            <person name="Shastri J."/>
            <person name="Singhal L."/>
            <person name="Patil P.B."/>
        </authorList>
    </citation>
    <scope>NUCLEOTIDE SEQUENCE [LARGE SCALE GENOMIC DNA]</scope>
    <source>
        <strain evidence="2 3">BC-19</strain>
    </source>
</reference>
<gene>
    <name evidence="2" type="ORF">UE95_003840</name>
</gene>
<sequence length="182" mass="19304">MNTTRSATSCAKRTSCVTWLEHSSFVSIPGVAVMHAAHPLAAKSVIKADDLSQAPFIALNPEDSTRLRLETQLRGLGVVLKPLVETPYSHTVCELALAGVGVGFAHPLVALDFAQRGLVVRPFDVDVAFTGVLVFRPGTPMSENARVFLQHMRIQLEADRHALAALSGRKGRGSARGPGGGG</sequence>
<accession>A0ABD4U8T9</accession>
<organism evidence="2 3">
    <name type="scientific">Burkholderia cenocepacia</name>
    <dbReference type="NCBI Taxonomy" id="95486"/>
    <lineage>
        <taxon>Bacteria</taxon>
        <taxon>Pseudomonadati</taxon>
        <taxon>Pseudomonadota</taxon>
        <taxon>Betaproteobacteria</taxon>
        <taxon>Burkholderiales</taxon>
        <taxon>Burkholderiaceae</taxon>
        <taxon>Burkholderia</taxon>
        <taxon>Burkholderia cepacia complex</taxon>
    </lineage>
</organism>
<feature type="domain" description="LysR substrate-binding" evidence="1">
    <location>
        <begin position="22"/>
        <end position="153"/>
    </location>
</feature>